<evidence type="ECO:0000313" key="3">
    <source>
        <dbReference type="Proteomes" id="UP001341281"/>
    </source>
</evidence>
<dbReference type="AlphaFoldDB" id="A0AAQ3X5K3"/>
<protein>
    <recommendedName>
        <fullName evidence="1">Transposase-associated domain-containing protein</fullName>
    </recommendedName>
</protein>
<organism evidence="2 3">
    <name type="scientific">Paspalum notatum var. saurae</name>
    <dbReference type="NCBI Taxonomy" id="547442"/>
    <lineage>
        <taxon>Eukaryota</taxon>
        <taxon>Viridiplantae</taxon>
        <taxon>Streptophyta</taxon>
        <taxon>Embryophyta</taxon>
        <taxon>Tracheophyta</taxon>
        <taxon>Spermatophyta</taxon>
        <taxon>Magnoliopsida</taxon>
        <taxon>Liliopsida</taxon>
        <taxon>Poales</taxon>
        <taxon>Poaceae</taxon>
        <taxon>PACMAD clade</taxon>
        <taxon>Panicoideae</taxon>
        <taxon>Andropogonodae</taxon>
        <taxon>Paspaleae</taxon>
        <taxon>Paspalinae</taxon>
        <taxon>Paspalum</taxon>
    </lineage>
</organism>
<feature type="domain" description="Transposase-associated" evidence="1">
    <location>
        <begin position="99"/>
        <end position="172"/>
    </location>
</feature>
<dbReference type="EMBL" id="CP144751">
    <property type="protein sequence ID" value="WVZ85686.1"/>
    <property type="molecule type" value="Genomic_DNA"/>
</dbReference>
<gene>
    <name evidence="2" type="ORF">U9M48_032581</name>
</gene>
<proteinExistence type="predicted"/>
<dbReference type="InterPro" id="IPR029480">
    <property type="entry name" value="Transpos_assoc"/>
</dbReference>
<evidence type="ECO:0000313" key="2">
    <source>
        <dbReference type="EMBL" id="WVZ85686.1"/>
    </source>
</evidence>
<dbReference type="PANTHER" id="PTHR10775:SF185">
    <property type="entry name" value="OS08G0208400 PROTEIN"/>
    <property type="match status" value="1"/>
</dbReference>
<dbReference type="Proteomes" id="UP001341281">
    <property type="component" value="Chromosome 07"/>
</dbReference>
<reference evidence="2 3" key="1">
    <citation type="submission" date="2024-02" db="EMBL/GenBank/DDBJ databases">
        <title>High-quality chromosome-scale genome assembly of Pensacola bahiagrass (Paspalum notatum Flugge var. saurae).</title>
        <authorList>
            <person name="Vega J.M."/>
            <person name="Podio M."/>
            <person name="Orjuela J."/>
            <person name="Siena L.A."/>
            <person name="Pessino S.C."/>
            <person name="Combes M.C."/>
            <person name="Mariac C."/>
            <person name="Albertini E."/>
            <person name="Pupilli F."/>
            <person name="Ortiz J.P.A."/>
            <person name="Leblanc O."/>
        </authorList>
    </citation>
    <scope>NUCLEOTIDE SEQUENCE [LARGE SCALE GENOMIC DNA]</scope>
    <source>
        <strain evidence="2">R1</strain>
        <tissue evidence="2">Leaf</tissue>
    </source>
</reference>
<dbReference type="Pfam" id="PF02992">
    <property type="entry name" value="Transposase_21"/>
    <property type="match status" value="1"/>
</dbReference>
<keyword evidence="3" id="KW-1185">Reference proteome</keyword>
<name>A0AAQ3X5K3_PASNO</name>
<dbReference type="InterPro" id="IPR004242">
    <property type="entry name" value="Transposase_21"/>
</dbReference>
<evidence type="ECO:0000259" key="1">
    <source>
        <dbReference type="Pfam" id="PF13963"/>
    </source>
</evidence>
<sequence length="432" mass="48749">MSSPQKPIKIKITTTQRTKERLYIHCPRVRDSVSSRVLCLCAAAPACTPRHPCAPRGRAGCLPTPLASGVPSALRSRAAALTTVVHYSFSPDFIGVMDRSWMSKPKRETAYQDGVEQFLAFCLQDRPHDSEILCPSKKCKNRLNQSHDELMKTHLRCDGILQGYTTWVHHGENYESPSLAFIDVPNNTRNFTNPSVPRAVISNDHRHGGLDDMQELLQAAFGGAEIYDSLPSISEGEVDDDVQSGFANMEHNLSEDMNPAENCLHGWTQESFTSLLDLLSAALSPETNLPKTYYEAKKIIRVLVKIHACPNDCMLFRGDTADQDFYHVCKSSRWKDTTRNGSADNEQKRKKKPAKVLRYFPLLPRLQRLFSTNKTSDDMRWHDLGRTKDGKLRHPADGEAWKDFDRRYPEFASDARMYALVSLVMGLTLFGT</sequence>
<dbReference type="PANTHER" id="PTHR10775">
    <property type="entry name" value="OS08G0208400 PROTEIN"/>
    <property type="match status" value="1"/>
</dbReference>
<accession>A0AAQ3X5K3</accession>
<dbReference type="Pfam" id="PF13963">
    <property type="entry name" value="Transpos_assoc"/>
    <property type="match status" value="1"/>
</dbReference>